<dbReference type="Gene3D" id="1.10.10.60">
    <property type="entry name" value="Homeodomain-like"/>
    <property type="match status" value="1"/>
</dbReference>
<protein>
    <recommendedName>
        <fullName evidence="1">HTH psq-type domain-containing protein</fullName>
    </recommendedName>
</protein>
<evidence type="ECO:0000313" key="2">
    <source>
        <dbReference type="EMBL" id="CAI8058534.1"/>
    </source>
</evidence>
<name>A0AA35U342_GEOBA</name>
<dbReference type="InterPro" id="IPR007889">
    <property type="entry name" value="HTH_Psq"/>
</dbReference>
<dbReference type="Proteomes" id="UP001174909">
    <property type="component" value="Unassembled WGS sequence"/>
</dbReference>
<gene>
    <name evidence="2" type="ORF">GBAR_LOCUS31825</name>
</gene>
<comment type="caution">
    <text evidence="2">The sequence shown here is derived from an EMBL/GenBank/DDBJ whole genome shotgun (WGS) entry which is preliminary data.</text>
</comment>
<dbReference type="AlphaFoldDB" id="A0AA35U342"/>
<proteinExistence type="predicted"/>
<dbReference type="SUPFAM" id="SSF46689">
    <property type="entry name" value="Homeodomain-like"/>
    <property type="match status" value="1"/>
</dbReference>
<dbReference type="EMBL" id="CASHTH010004527">
    <property type="protein sequence ID" value="CAI8058534.1"/>
    <property type="molecule type" value="Genomic_DNA"/>
</dbReference>
<dbReference type="Pfam" id="PF05225">
    <property type="entry name" value="HTH_psq"/>
    <property type="match status" value="1"/>
</dbReference>
<accession>A0AA35U342</accession>
<reference evidence="2" key="1">
    <citation type="submission" date="2023-03" db="EMBL/GenBank/DDBJ databases">
        <authorList>
            <person name="Steffen K."/>
            <person name="Cardenas P."/>
        </authorList>
    </citation>
    <scope>NUCLEOTIDE SEQUENCE</scope>
</reference>
<evidence type="ECO:0000313" key="3">
    <source>
        <dbReference type="Proteomes" id="UP001174909"/>
    </source>
</evidence>
<dbReference type="InterPro" id="IPR009057">
    <property type="entry name" value="Homeodomain-like_sf"/>
</dbReference>
<organism evidence="2 3">
    <name type="scientific">Geodia barretti</name>
    <name type="common">Barrett's horny sponge</name>
    <dbReference type="NCBI Taxonomy" id="519541"/>
    <lineage>
        <taxon>Eukaryota</taxon>
        <taxon>Metazoa</taxon>
        <taxon>Porifera</taxon>
        <taxon>Demospongiae</taxon>
        <taxon>Heteroscleromorpha</taxon>
        <taxon>Tetractinellida</taxon>
        <taxon>Astrophorina</taxon>
        <taxon>Geodiidae</taxon>
        <taxon>Geodia</taxon>
    </lineage>
</organism>
<sequence length="108" mass="12488">MYQLPLRNRVFRSPRSSLLSSCSSVTQRPTEYKTWDKDSMGKACRDVREGRLSIRRAAESYQVPKSTLSDHVTGRNQAQSQRNRDLGQMFSCKSDVQRVHIIIQPLFL</sequence>
<evidence type="ECO:0000259" key="1">
    <source>
        <dbReference type="Pfam" id="PF05225"/>
    </source>
</evidence>
<feature type="domain" description="HTH psq-type" evidence="1">
    <location>
        <begin position="37"/>
        <end position="79"/>
    </location>
</feature>
<dbReference type="GO" id="GO:0003677">
    <property type="term" value="F:DNA binding"/>
    <property type="evidence" value="ECO:0007669"/>
    <property type="project" value="InterPro"/>
</dbReference>
<keyword evidence="3" id="KW-1185">Reference proteome</keyword>